<dbReference type="InterPro" id="IPR048270">
    <property type="entry name" value="PNMA_C"/>
</dbReference>
<protein>
    <recommendedName>
        <fullName evidence="2">Paraneoplastic antigen Ma-like C-terminal domain-containing protein</fullName>
    </recommendedName>
</protein>
<feature type="coiled-coil region" evidence="1">
    <location>
        <begin position="201"/>
        <end position="228"/>
    </location>
</feature>
<evidence type="ECO:0000256" key="1">
    <source>
        <dbReference type="SAM" id="Coils"/>
    </source>
</evidence>
<dbReference type="PANTHER" id="PTHR23095">
    <property type="entry name" value="PARANEOPLASTIC ANTIGEN"/>
    <property type="match status" value="1"/>
</dbReference>
<organism evidence="3 4">
    <name type="scientific">Mytilus coruscus</name>
    <name type="common">Sea mussel</name>
    <dbReference type="NCBI Taxonomy" id="42192"/>
    <lineage>
        <taxon>Eukaryota</taxon>
        <taxon>Metazoa</taxon>
        <taxon>Spiralia</taxon>
        <taxon>Lophotrochozoa</taxon>
        <taxon>Mollusca</taxon>
        <taxon>Bivalvia</taxon>
        <taxon>Autobranchia</taxon>
        <taxon>Pteriomorphia</taxon>
        <taxon>Mytilida</taxon>
        <taxon>Mytiloidea</taxon>
        <taxon>Mytilidae</taxon>
        <taxon>Mytilinae</taxon>
        <taxon>Mytilus</taxon>
    </lineage>
</organism>
<dbReference type="PANTHER" id="PTHR23095:SF43">
    <property type="entry name" value="PARANEOPLASTIC ANTIGEN-LIKE PROTEIN 8C"/>
    <property type="match status" value="1"/>
</dbReference>
<dbReference type="AlphaFoldDB" id="A0A6J8DKH5"/>
<feature type="domain" description="Paraneoplastic antigen Ma-like C-terminal" evidence="2">
    <location>
        <begin position="57"/>
        <end position="138"/>
    </location>
</feature>
<gene>
    <name evidence="3" type="ORF">MCOR_41478</name>
</gene>
<dbReference type="OrthoDB" id="6155276at2759"/>
<evidence type="ECO:0000259" key="2">
    <source>
        <dbReference type="Pfam" id="PF14893"/>
    </source>
</evidence>
<reference evidence="3 4" key="1">
    <citation type="submission" date="2020-06" db="EMBL/GenBank/DDBJ databases">
        <authorList>
            <person name="Li R."/>
            <person name="Bekaert M."/>
        </authorList>
    </citation>
    <scope>NUCLEOTIDE SEQUENCE [LARGE SCALE GENOMIC DNA]</scope>
    <source>
        <strain evidence="4">wild</strain>
    </source>
</reference>
<evidence type="ECO:0000313" key="4">
    <source>
        <dbReference type="Proteomes" id="UP000507470"/>
    </source>
</evidence>
<dbReference type="Pfam" id="PF14893">
    <property type="entry name" value="PNMA"/>
    <property type="match status" value="1"/>
</dbReference>
<dbReference type="InterPro" id="IPR026523">
    <property type="entry name" value="PNMA"/>
</dbReference>
<keyword evidence="4" id="KW-1185">Reference proteome</keyword>
<sequence>MSEEMTEQHIQNIVREFKDMKVKPNGDTTYAYQVACLIKENYRHEIIAQAIRCSVHGEASRIVMRLGVESTVDDVIERLDSIFGFVDVKEILLAQFYTACQGDDEDVSLWGCRLGDILNKALQQGKIYEQDTDDMLRAKFWKGLRPELLKVSIHKFDRIQEFNQLLIAMREIEEQHRKNSVLKEKCNTSSPDKENISSDETTELKAMVQKLTAQLKEKETRTSKLIKNPMSTKTFILDETIVHRPTDRNIPRKRDKGDSICWRCRQQGHITVGSRIRLDNSRKVQHSLNFNK</sequence>
<accession>A0A6J8DKH5</accession>
<proteinExistence type="predicted"/>
<keyword evidence="1" id="KW-0175">Coiled coil</keyword>
<dbReference type="EMBL" id="CACVKT020007498">
    <property type="protein sequence ID" value="CAC5408062.1"/>
    <property type="molecule type" value="Genomic_DNA"/>
</dbReference>
<name>A0A6J8DKH5_MYTCO</name>
<evidence type="ECO:0000313" key="3">
    <source>
        <dbReference type="EMBL" id="CAC5408062.1"/>
    </source>
</evidence>
<dbReference type="Proteomes" id="UP000507470">
    <property type="component" value="Unassembled WGS sequence"/>
</dbReference>